<dbReference type="InterPro" id="IPR001091">
    <property type="entry name" value="RM_Methyltransferase"/>
</dbReference>
<dbReference type="Pfam" id="PF01555">
    <property type="entry name" value="N6_N4_Mtase"/>
    <property type="match status" value="1"/>
</dbReference>
<dbReference type="Proteomes" id="UP000503287">
    <property type="component" value="Chromosome"/>
</dbReference>
<evidence type="ECO:0000259" key="4">
    <source>
        <dbReference type="Pfam" id="PF01555"/>
    </source>
</evidence>
<sequence>MICADIPYGTTQCKWDSILDLKKMWRELYRVAKPDAAIVLFSAQPFSSVLVASNLQDWKTEWIWEKGSATGFLNAKKQPLRAHENIQVFYRKPPTYNPQMTHGHERKVSKRKDVNSECYGKALSLTEYDSTSRYPRTVQFFSSDKQRANYHPTQKPVSLVRYLIETYSNIGDLVLDFTMGSGTAGVACKETNRSFIGIEREIKYFDIAKQRIQQC</sequence>
<comment type="similarity">
    <text evidence="3">Belongs to the N(4)/N(6)-methyltransferase family.</text>
</comment>
<gene>
    <name evidence="5" type="ORF">GTH24_06680</name>
</gene>
<dbReference type="EMBL" id="CP047344">
    <property type="protein sequence ID" value="QIF96089.1"/>
    <property type="molecule type" value="Genomic_DNA"/>
</dbReference>
<accession>A0A6G6SSR5</accession>
<keyword evidence="1 5" id="KW-0489">Methyltransferase</keyword>
<feature type="domain" description="DNA methylase N-4/N-6" evidence="4">
    <location>
        <begin position="1"/>
        <end position="210"/>
    </location>
</feature>
<name>A0A6G6SSR5_PROVU</name>
<dbReference type="SUPFAM" id="SSF53335">
    <property type="entry name" value="S-adenosyl-L-methionine-dependent methyltransferases"/>
    <property type="match status" value="1"/>
</dbReference>
<dbReference type="InterPro" id="IPR029063">
    <property type="entry name" value="SAM-dependent_MTases_sf"/>
</dbReference>
<evidence type="ECO:0000256" key="1">
    <source>
        <dbReference type="ARBA" id="ARBA00022603"/>
    </source>
</evidence>
<dbReference type="Gene3D" id="3.40.50.150">
    <property type="entry name" value="Vaccinia Virus protein VP39"/>
    <property type="match status" value="1"/>
</dbReference>
<dbReference type="GO" id="GO:0008170">
    <property type="term" value="F:N-methyltransferase activity"/>
    <property type="evidence" value="ECO:0007669"/>
    <property type="project" value="InterPro"/>
</dbReference>
<dbReference type="GO" id="GO:0032259">
    <property type="term" value="P:methylation"/>
    <property type="evidence" value="ECO:0007669"/>
    <property type="project" value="UniProtKB-KW"/>
</dbReference>
<reference evidence="5 6" key="1">
    <citation type="submission" date="2020-01" db="EMBL/GenBank/DDBJ databases">
        <title>The genomic epidemiology of tigecycline resistance gene tet(X) variants in a swine farm in China.</title>
        <authorList>
            <person name="Peng K."/>
            <person name="Li R."/>
        </authorList>
    </citation>
    <scope>NUCLEOTIDE SEQUENCE [LARGE SCALE GENOMIC DNA]</scope>
    <source>
        <strain evidence="5 6">ZN3</strain>
    </source>
</reference>
<dbReference type="EC" id="2.1.1.-" evidence="3"/>
<evidence type="ECO:0000256" key="3">
    <source>
        <dbReference type="RuleBase" id="RU362026"/>
    </source>
</evidence>
<proteinExistence type="inferred from homology"/>
<dbReference type="GO" id="GO:0003677">
    <property type="term" value="F:DNA binding"/>
    <property type="evidence" value="ECO:0007669"/>
    <property type="project" value="InterPro"/>
</dbReference>
<dbReference type="REBASE" id="396685">
    <property type="entry name" value="M.PvuZN3ORF6680P"/>
</dbReference>
<organism evidence="5 6">
    <name type="scientific">Proteus vulgaris</name>
    <dbReference type="NCBI Taxonomy" id="585"/>
    <lineage>
        <taxon>Bacteria</taxon>
        <taxon>Pseudomonadati</taxon>
        <taxon>Pseudomonadota</taxon>
        <taxon>Gammaproteobacteria</taxon>
        <taxon>Enterobacterales</taxon>
        <taxon>Morganellaceae</taxon>
        <taxon>Proteus</taxon>
    </lineage>
</organism>
<dbReference type="PRINTS" id="PR00508">
    <property type="entry name" value="S21N4MTFRASE"/>
</dbReference>
<keyword evidence="6" id="KW-1185">Reference proteome</keyword>
<dbReference type="InterPro" id="IPR002941">
    <property type="entry name" value="DNA_methylase_N4/N6"/>
</dbReference>
<protein>
    <recommendedName>
        <fullName evidence="3">Methyltransferase</fullName>
        <ecNumber evidence="3">2.1.1.-</ecNumber>
    </recommendedName>
</protein>
<dbReference type="AlphaFoldDB" id="A0A6G6SSR5"/>
<evidence type="ECO:0000256" key="2">
    <source>
        <dbReference type="ARBA" id="ARBA00022679"/>
    </source>
</evidence>
<evidence type="ECO:0000313" key="5">
    <source>
        <dbReference type="EMBL" id="QIF96089.1"/>
    </source>
</evidence>
<keyword evidence="2 5" id="KW-0808">Transferase</keyword>
<evidence type="ECO:0000313" key="6">
    <source>
        <dbReference type="Proteomes" id="UP000503287"/>
    </source>
</evidence>